<evidence type="ECO:0000259" key="1">
    <source>
        <dbReference type="Pfam" id="PF07589"/>
    </source>
</evidence>
<gene>
    <name evidence="2" type="ORF">MiTe_00532</name>
</gene>
<dbReference type="Proteomes" id="UP000324917">
    <property type="component" value="Unassembled WGS sequence"/>
</dbReference>
<name>A0A5A5RAY7_MICAE</name>
<feature type="domain" description="Ice-binding protein C-terminal" evidence="1">
    <location>
        <begin position="347"/>
        <end position="370"/>
    </location>
</feature>
<proteinExistence type="predicted"/>
<comment type="caution">
    <text evidence="2">The sequence shown here is derived from an EMBL/GenBank/DDBJ whole genome shotgun (WGS) entry which is preliminary data.</text>
</comment>
<protein>
    <recommendedName>
        <fullName evidence="1">Ice-binding protein C-terminal domain-containing protein</fullName>
    </recommendedName>
</protein>
<dbReference type="EMBL" id="BHVP01000006">
    <property type="protein sequence ID" value="GCA73713.1"/>
    <property type="molecule type" value="Genomic_DNA"/>
</dbReference>
<evidence type="ECO:0000313" key="2">
    <source>
        <dbReference type="EMBL" id="GCA73713.1"/>
    </source>
</evidence>
<dbReference type="RefSeq" id="WP_242030257.1">
    <property type="nucleotide sequence ID" value="NZ_BHVP01000006.1"/>
</dbReference>
<evidence type="ECO:0000313" key="3">
    <source>
        <dbReference type="Proteomes" id="UP000324917"/>
    </source>
</evidence>
<dbReference type="Pfam" id="PF07589">
    <property type="entry name" value="PEP-CTERM"/>
    <property type="match status" value="1"/>
</dbReference>
<dbReference type="NCBIfam" id="TIGR02595">
    <property type="entry name" value="PEP_CTERM"/>
    <property type="match status" value="1"/>
</dbReference>
<dbReference type="AlphaFoldDB" id="A0A5A5RAY7"/>
<reference evidence="2 3" key="1">
    <citation type="submission" date="2018-09" db="EMBL/GenBank/DDBJ databases">
        <title>Evolutionary history of phycoerythrin pigmentation in the water bloom-forming cyanobacterium Microcystis aeruginosa.</title>
        <authorList>
            <person name="Tanabe Y."/>
            <person name="Tanabe Y."/>
            <person name="Yamaguchi H."/>
        </authorList>
    </citation>
    <scope>NUCLEOTIDE SEQUENCE [LARGE SCALE GENOMIC DNA]</scope>
    <source>
        <strain evidence="2 3">NIES-2520</strain>
    </source>
</reference>
<sequence length="380" mass="40573">MLLNLIQKGLYLSSLFAVSLFLPIKAVGQITGITFNQANFDLDSDITTNSNWGQTDLSFIGSSDFQYFNLVVNGNWLIQDDPLLSIEGSGISQTLTFNFDLGNTIGNDVSSLDYIASLTSTPLGMQPSGTPLTSSVGDVDIITGGCLSGIAPLPLTVPQPIIGGTPVNWAYHPGMVNQDVGKNECAPGAFSNSLKWLDIENKIPETLKSIEGLKQILMTTPDGTAVPAWSKKRDALKDYVTTKYFGPGDGLFIMNDANIIDQIIAEIKHGEDVEIWGEGHAAVLTCVIKFADGRAQLCITHDTKQGMPGGTITEKAIYNPITGQFDTAATFMPVGSTIRGFISESKIPEPSTVTGLLGLGILGAGATLKRKVKRSHSTEK</sequence>
<organism evidence="2 3">
    <name type="scientific">Microcystis aeruginosa NIES-2520</name>
    <dbReference type="NCBI Taxonomy" id="2303982"/>
    <lineage>
        <taxon>Bacteria</taxon>
        <taxon>Bacillati</taxon>
        <taxon>Cyanobacteriota</taxon>
        <taxon>Cyanophyceae</taxon>
        <taxon>Oscillatoriophycideae</taxon>
        <taxon>Chroococcales</taxon>
        <taxon>Microcystaceae</taxon>
        <taxon>Microcystis</taxon>
    </lineage>
</organism>
<accession>A0A5A5RAY7</accession>
<dbReference type="InterPro" id="IPR013424">
    <property type="entry name" value="Ice-binding_C"/>
</dbReference>